<evidence type="ECO:0000313" key="2">
    <source>
        <dbReference type="Proteomes" id="UP000007882"/>
    </source>
</evidence>
<evidence type="ECO:0008006" key="3">
    <source>
        <dbReference type="Google" id="ProtNLM"/>
    </source>
</evidence>
<dbReference type="Pfam" id="PF13578">
    <property type="entry name" value="Methyltransf_24"/>
    <property type="match status" value="1"/>
</dbReference>
<dbReference type="PATRIC" id="fig|512565.3.peg.7995"/>
<sequence length="239" mass="27482">MTISPRKADTEITLEYVESLYRKYEADLRTVRDEQRRLRHGTPPLKAQLDDLEAEITYLLVRDTRPEVIVEIGSLHGWSTNWLLRALRDNGAGRLFTHDLIDNARHNVASELADGRWTFVRGDARQTLDNHEYEIDYLFVDAAHTAAFARWFVGELFPTVRPGVPVSVHDVFHSRRPWPFSEGRVVLSWLAERNTGYFTPSRAAARDSHNALVAVKNELNLGDPVHHGQDNPMMFFHMP</sequence>
<name>I0HJK8_ACTM4</name>
<dbReference type="SUPFAM" id="SSF53335">
    <property type="entry name" value="S-adenosyl-L-methionine-dependent methyltransferases"/>
    <property type="match status" value="1"/>
</dbReference>
<dbReference type="RefSeq" id="WP_014448077.1">
    <property type="nucleotide sequence ID" value="NC_017093.1"/>
</dbReference>
<evidence type="ECO:0000313" key="1">
    <source>
        <dbReference type="EMBL" id="BAL93195.1"/>
    </source>
</evidence>
<accession>I0HJK8</accession>
<protein>
    <recommendedName>
        <fullName evidence="3">Methyltransferase</fullName>
    </recommendedName>
</protein>
<gene>
    <name evidence="1" type="ordered locus">AMIS_79750</name>
</gene>
<dbReference type="STRING" id="512565.AMIS_79750"/>
<dbReference type="EMBL" id="AP012319">
    <property type="protein sequence ID" value="BAL93195.1"/>
    <property type="molecule type" value="Genomic_DNA"/>
</dbReference>
<dbReference type="eggNOG" id="COG4122">
    <property type="taxonomic scope" value="Bacteria"/>
</dbReference>
<reference evidence="1 2" key="1">
    <citation type="submission" date="2012-02" db="EMBL/GenBank/DDBJ databases">
        <title>Complete genome sequence of Actinoplanes missouriensis 431 (= NBRC 102363).</title>
        <authorList>
            <person name="Ohnishi Y."/>
            <person name="Ishikawa J."/>
            <person name="Sekine M."/>
            <person name="Hosoyama A."/>
            <person name="Harada T."/>
            <person name="Narita H."/>
            <person name="Hata T."/>
            <person name="Konno Y."/>
            <person name="Tutikane K."/>
            <person name="Fujita N."/>
            <person name="Horinouchi S."/>
            <person name="Hayakawa M."/>
        </authorList>
    </citation>
    <scope>NUCLEOTIDE SEQUENCE [LARGE SCALE GENOMIC DNA]</scope>
    <source>
        <strain evidence="2">ATCC 14538 / DSM 43046 / CBS 188.64 / JCM 3121 / NBRC 102363 / NCIMB 12654 / NRRL B-3342 / UNCC 431</strain>
    </source>
</reference>
<keyword evidence="2" id="KW-1185">Reference proteome</keyword>
<dbReference type="Gene3D" id="3.40.50.150">
    <property type="entry name" value="Vaccinia Virus protein VP39"/>
    <property type="match status" value="1"/>
</dbReference>
<dbReference type="HOGENOM" id="CLU_1057374_0_0_11"/>
<dbReference type="InterPro" id="IPR029063">
    <property type="entry name" value="SAM-dependent_MTases_sf"/>
</dbReference>
<dbReference type="Proteomes" id="UP000007882">
    <property type="component" value="Chromosome"/>
</dbReference>
<dbReference type="KEGG" id="ams:AMIS_79750"/>
<proteinExistence type="predicted"/>
<dbReference type="AlphaFoldDB" id="I0HJK8"/>
<organism evidence="1 2">
    <name type="scientific">Actinoplanes missouriensis (strain ATCC 14538 / DSM 43046 / CBS 188.64 / JCM 3121 / NBRC 102363 / NCIMB 12654 / NRRL B-3342 / UNCC 431)</name>
    <dbReference type="NCBI Taxonomy" id="512565"/>
    <lineage>
        <taxon>Bacteria</taxon>
        <taxon>Bacillati</taxon>
        <taxon>Actinomycetota</taxon>
        <taxon>Actinomycetes</taxon>
        <taxon>Micromonosporales</taxon>
        <taxon>Micromonosporaceae</taxon>
        <taxon>Actinoplanes</taxon>
    </lineage>
</organism>